<comment type="caution">
    <text evidence="7">The sequence shown here is derived from an EMBL/GenBank/DDBJ whole genome shotgun (WGS) entry which is preliminary data.</text>
</comment>
<evidence type="ECO:0000313" key="7">
    <source>
        <dbReference type="EMBL" id="PZR35167.1"/>
    </source>
</evidence>
<keyword evidence="4 5" id="KW-0472">Membrane</keyword>
<dbReference type="InterPro" id="IPR002810">
    <property type="entry name" value="NfeD-like_C"/>
</dbReference>
<sequence length="153" mass="16289">MGALQTLYASHPFWPWLALAALLLAIEVATGTGWLLWPAACAFVVGLLAEALHPGLALEVGLFAVLTIASTYLARRFLRPVLEPTSPDLNDPLQRLVGQHGQAMSAFEQGRGRVFVDGKDWAAESDGAAPLLEQTVVVTGVDGAVLKVRPVVH</sequence>
<evidence type="ECO:0000256" key="5">
    <source>
        <dbReference type="SAM" id="Phobius"/>
    </source>
</evidence>
<evidence type="ECO:0000256" key="2">
    <source>
        <dbReference type="ARBA" id="ARBA00022692"/>
    </source>
</evidence>
<name>A0A2W5V968_9CAUL</name>
<dbReference type="Gene3D" id="2.40.50.140">
    <property type="entry name" value="Nucleic acid-binding proteins"/>
    <property type="match status" value="1"/>
</dbReference>
<evidence type="ECO:0000259" key="6">
    <source>
        <dbReference type="Pfam" id="PF01957"/>
    </source>
</evidence>
<proteinExistence type="predicted"/>
<dbReference type="InterPro" id="IPR012340">
    <property type="entry name" value="NA-bd_OB-fold"/>
</dbReference>
<keyword evidence="3 5" id="KW-1133">Transmembrane helix</keyword>
<comment type="subcellular location">
    <subcellularLocation>
        <location evidence="1">Membrane</location>
        <topology evidence="1">Multi-pass membrane protein</topology>
    </subcellularLocation>
</comment>
<evidence type="ECO:0000256" key="1">
    <source>
        <dbReference type="ARBA" id="ARBA00004141"/>
    </source>
</evidence>
<dbReference type="EMBL" id="QFQZ01000018">
    <property type="protein sequence ID" value="PZR35167.1"/>
    <property type="molecule type" value="Genomic_DNA"/>
</dbReference>
<dbReference type="InterPro" id="IPR052165">
    <property type="entry name" value="Membrane_assoc_protease"/>
</dbReference>
<feature type="domain" description="NfeD-like C-terminal" evidence="6">
    <location>
        <begin position="94"/>
        <end position="150"/>
    </location>
</feature>
<dbReference type="Proteomes" id="UP000249393">
    <property type="component" value="Unassembled WGS sequence"/>
</dbReference>
<feature type="transmembrane region" description="Helical" evidence="5">
    <location>
        <begin position="56"/>
        <end position="74"/>
    </location>
</feature>
<protein>
    <submittedName>
        <fullName evidence="7">NfeD family protein</fullName>
    </submittedName>
</protein>
<dbReference type="PANTHER" id="PTHR33507:SF3">
    <property type="entry name" value="INNER MEMBRANE PROTEIN YBBJ"/>
    <property type="match status" value="1"/>
</dbReference>
<accession>A0A2W5V968</accession>
<organism evidence="7 8">
    <name type="scientific">Caulobacter segnis</name>
    <dbReference type="NCBI Taxonomy" id="88688"/>
    <lineage>
        <taxon>Bacteria</taxon>
        <taxon>Pseudomonadati</taxon>
        <taxon>Pseudomonadota</taxon>
        <taxon>Alphaproteobacteria</taxon>
        <taxon>Caulobacterales</taxon>
        <taxon>Caulobacteraceae</taxon>
        <taxon>Caulobacter</taxon>
    </lineage>
</organism>
<evidence type="ECO:0000313" key="8">
    <source>
        <dbReference type="Proteomes" id="UP000249393"/>
    </source>
</evidence>
<dbReference type="AlphaFoldDB" id="A0A2W5V968"/>
<dbReference type="SUPFAM" id="SSF141322">
    <property type="entry name" value="NfeD domain-like"/>
    <property type="match status" value="1"/>
</dbReference>
<dbReference type="RefSeq" id="WP_304276345.1">
    <property type="nucleotide sequence ID" value="NZ_QFQZ01000018.1"/>
</dbReference>
<dbReference type="PANTHER" id="PTHR33507">
    <property type="entry name" value="INNER MEMBRANE PROTEIN YBBJ"/>
    <property type="match status" value="1"/>
</dbReference>
<evidence type="ECO:0000256" key="4">
    <source>
        <dbReference type="ARBA" id="ARBA00023136"/>
    </source>
</evidence>
<gene>
    <name evidence="7" type="ORF">DI526_07945</name>
</gene>
<evidence type="ECO:0000256" key="3">
    <source>
        <dbReference type="ARBA" id="ARBA00022989"/>
    </source>
</evidence>
<reference evidence="7 8" key="1">
    <citation type="submission" date="2017-08" db="EMBL/GenBank/DDBJ databases">
        <title>Infants hospitalized years apart are colonized by the same room-sourced microbial strains.</title>
        <authorList>
            <person name="Brooks B."/>
            <person name="Olm M.R."/>
            <person name="Firek B.A."/>
            <person name="Baker R."/>
            <person name="Thomas B.C."/>
            <person name="Morowitz M.J."/>
            <person name="Banfield J.F."/>
        </authorList>
    </citation>
    <scope>NUCLEOTIDE SEQUENCE [LARGE SCALE GENOMIC DNA]</scope>
    <source>
        <strain evidence="7">S2_003_000_R2_4</strain>
    </source>
</reference>
<feature type="transmembrane region" description="Helical" evidence="5">
    <location>
        <begin position="12"/>
        <end position="36"/>
    </location>
</feature>
<keyword evidence="2 5" id="KW-0812">Transmembrane</keyword>
<dbReference type="Pfam" id="PF01957">
    <property type="entry name" value="NfeD"/>
    <property type="match status" value="1"/>
</dbReference>
<dbReference type="GO" id="GO:0005886">
    <property type="term" value="C:plasma membrane"/>
    <property type="evidence" value="ECO:0007669"/>
    <property type="project" value="TreeGrafter"/>
</dbReference>